<dbReference type="PANTHER" id="PTHR48063:SF112">
    <property type="entry name" value="RECEPTOR LIKE PROTEIN 30-LIKE"/>
    <property type="match status" value="1"/>
</dbReference>
<dbReference type="InterPro" id="IPR013210">
    <property type="entry name" value="LRR_N_plant-typ"/>
</dbReference>
<evidence type="ECO:0000256" key="6">
    <source>
        <dbReference type="ARBA" id="ARBA00022729"/>
    </source>
</evidence>
<dbReference type="InterPro" id="IPR032675">
    <property type="entry name" value="LRR_dom_sf"/>
</dbReference>
<evidence type="ECO:0000256" key="5">
    <source>
        <dbReference type="ARBA" id="ARBA00022692"/>
    </source>
</evidence>
<dbReference type="SMART" id="SM00369">
    <property type="entry name" value="LRR_TYP"/>
    <property type="match status" value="13"/>
</dbReference>
<dbReference type="FunFam" id="3.80.10.10:FF:000299">
    <property type="entry name" value="Piriformospora indica-insensitive protein 2"/>
    <property type="match status" value="1"/>
</dbReference>
<keyword evidence="10 14" id="KW-0675">Receptor</keyword>
<protein>
    <submittedName>
        <fullName evidence="14">Receptor-like protein EIX2</fullName>
    </submittedName>
</protein>
<keyword evidence="11" id="KW-0325">Glycoprotein</keyword>
<evidence type="ECO:0000256" key="11">
    <source>
        <dbReference type="ARBA" id="ARBA00023180"/>
    </source>
</evidence>
<dbReference type="InterPro" id="IPR001611">
    <property type="entry name" value="Leu-rich_rpt"/>
</dbReference>
<dbReference type="AlphaFoldDB" id="A0A445F2C4"/>
<evidence type="ECO:0000256" key="3">
    <source>
        <dbReference type="ARBA" id="ARBA00022475"/>
    </source>
</evidence>
<dbReference type="FunFam" id="3.80.10.10:FF:000095">
    <property type="entry name" value="LRR receptor-like serine/threonine-protein kinase GSO1"/>
    <property type="match status" value="1"/>
</dbReference>
<feature type="domain" description="Leucine-rich repeat-containing N-terminal plant-type" evidence="13">
    <location>
        <begin position="90"/>
        <end position="127"/>
    </location>
</feature>
<dbReference type="InterPro" id="IPR046956">
    <property type="entry name" value="RLP23-like"/>
</dbReference>
<comment type="caution">
    <text evidence="14">The sequence shown here is derived from an EMBL/GenBank/DDBJ whole genome shotgun (WGS) entry which is preliminary data.</text>
</comment>
<proteinExistence type="inferred from homology"/>
<evidence type="ECO:0000256" key="8">
    <source>
        <dbReference type="ARBA" id="ARBA00022989"/>
    </source>
</evidence>
<comment type="subcellular location">
    <subcellularLocation>
        <location evidence="1">Cell membrane</location>
        <topology evidence="1">Single-pass type I membrane protein</topology>
    </subcellularLocation>
</comment>
<evidence type="ECO:0000256" key="4">
    <source>
        <dbReference type="ARBA" id="ARBA00022614"/>
    </source>
</evidence>
<evidence type="ECO:0000256" key="9">
    <source>
        <dbReference type="ARBA" id="ARBA00023136"/>
    </source>
</evidence>
<name>A0A445F2C4_GLYSO</name>
<keyword evidence="9 12" id="KW-0472">Membrane</keyword>
<dbReference type="PROSITE" id="PS51450">
    <property type="entry name" value="LRR"/>
    <property type="match status" value="2"/>
</dbReference>
<keyword evidence="6" id="KW-0732">Signal</keyword>
<keyword evidence="15" id="KW-1185">Reference proteome</keyword>
<evidence type="ECO:0000256" key="2">
    <source>
        <dbReference type="ARBA" id="ARBA00009592"/>
    </source>
</evidence>
<comment type="similarity">
    <text evidence="2">Belongs to the RLP family.</text>
</comment>
<dbReference type="EMBL" id="QZWG01000020">
    <property type="protein sequence ID" value="RZB42916.1"/>
    <property type="molecule type" value="Genomic_DNA"/>
</dbReference>
<dbReference type="FunFam" id="3.80.10.10:FF:000041">
    <property type="entry name" value="LRR receptor-like serine/threonine-protein kinase ERECTA"/>
    <property type="match status" value="1"/>
</dbReference>
<keyword evidence="5 12" id="KW-0812">Transmembrane</keyword>
<evidence type="ECO:0000313" key="15">
    <source>
        <dbReference type="Proteomes" id="UP000289340"/>
    </source>
</evidence>
<reference evidence="14 15" key="1">
    <citation type="submission" date="2018-09" db="EMBL/GenBank/DDBJ databases">
        <title>A high-quality reference genome of wild soybean provides a powerful tool to mine soybean genomes.</title>
        <authorList>
            <person name="Xie M."/>
            <person name="Chung C.Y.L."/>
            <person name="Li M.-W."/>
            <person name="Wong F.-L."/>
            <person name="Chan T.-F."/>
            <person name="Lam H.-M."/>
        </authorList>
    </citation>
    <scope>NUCLEOTIDE SEQUENCE [LARGE SCALE GENOMIC DNA]</scope>
    <source>
        <strain evidence="15">cv. W05</strain>
        <tissue evidence="14">Hypocotyl of etiolated seedlings</tissue>
    </source>
</reference>
<dbReference type="Pfam" id="PF00560">
    <property type="entry name" value="LRR_1"/>
    <property type="match status" value="11"/>
</dbReference>
<dbReference type="PRINTS" id="PR00019">
    <property type="entry name" value="LEURICHRPT"/>
</dbReference>
<dbReference type="FunFam" id="3.80.10.10:FF:000111">
    <property type="entry name" value="LRR receptor-like serine/threonine-protein kinase ERECTA"/>
    <property type="match status" value="1"/>
</dbReference>
<dbReference type="GO" id="GO:0005886">
    <property type="term" value="C:plasma membrane"/>
    <property type="evidence" value="ECO:0007669"/>
    <property type="project" value="UniProtKB-SubCell"/>
</dbReference>
<dbReference type="Pfam" id="PF13855">
    <property type="entry name" value="LRR_8"/>
    <property type="match status" value="3"/>
</dbReference>
<feature type="transmembrane region" description="Helical" evidence="12">
    <location>
        <begin position="992"/>
        <end position="1015"/>
    </location>
</feature>
<dbReference type="SUPFAM" id="SSF52047">
    <property type="entry name" value="RNI-like"/>
    <property type="match status" value="1"/>
</dbReference>
<evidence type="ECO:0000256" key="12">
    <source>
        <dbReference type="SAM" id="Phobius"/>
    </source>
</evidence>
<sequence length="1056" mass="117598">MSFIGKKEVSGYPPLVDAPDRLPLVVVPDRPTLLVVPGRPPLVVVPGRPPLPLCPIVPCQLVMSHHVSSSGGMRPSVLSSCGHSSLGCNEEQRQALLRIKGSFKDPSSRLSSWEGSDCCQWKGVVCNNITGHVVKLDLRNPCFPLRHQGDFQPNSNALEAQYVHPSILQLKYLTYLDLSGNNFHNSSIPMFFQTMQHLQVLYLSYSNFSGRIPHNLGNLTKLGHLDFSFNSLLYADEFYWISQLSSLQYLYMSDVYLGKAQNLLQTLNMLPSLVEIELMNCGLSKLHTHQLVRVTNLSRLEVLNLAENELQAPFLDAFQNMNSIAEIDLSSNNLNSTPFWLGTCTNLVHLFLDSNALYGSLPSALENLTSLVSLDLSKNNFDSVPSWLGELKGLQYLYLSDNDLKHIEGSLASILGNCCHLHTLDMSRNNLQGDAIGVYIQSGCIRYDLIQLGLSNNEFNDSLPPWLGQLENLSDLVMYESNLLGTLSCDMMTKLVNLESLVLFNNNFTGSLPDCFGQLVKLDTLVLSFNHFHGVIPRSLEQLVSLKYLDLSRNSLNGTIPQNIGQLKNLINLYLSDNNLHGSIPHSLGELLNLQTLDMSLNHLESLVSDIRWPKQLVYLNLNNNHISGSLPPDFSDRLPNATHMLLGKNLISGSIPNSLCKIDTLYNLDLSGNMLSAEIPNCWSASQRLNEINLASNKLSGVIPNSLGNLPTLAWLHLNNNSLHGGIPSSLKNLKHLLILDLGENLMSGIIPSWMGSIFSSMQILRLRQNRLNGTIPSQLCQLYALQILDLSKNNLTGSIPLCIGNLTGMVSRNKSFVTQPSEGPRYSEWYEQEVRQVIKGRELDYTRNLRLVVNMDLSNNHLSGSIPEGITLLSALQGLNLSYNHLSGHIPKRIGDMKSLESLDLSHDQLSGTISDSMSSLSSLSHLNLSYNNLSGPIPKGTQLSTLDDPFIYTGNPFLCGPPLQNECYADDFQHGNEDEEGKKDEVEKLWFYFVIALGYGLGFWAVIGSLLMKKSWRRAYFQYIDELTQRMNVSWAIHLENFKERLTGNPVAE</sequence>
<keyword evidence="3" id="KW-1003">Cell membrane</keyword>
<keyword evidence="7" id="KW-0677">Repeat</keyword>
<organism evidence="14 15">
    <name type="scientific">Glycine soja</name>
    <name type="common">Wild soybean</name>
    <dbReference type="NCBI Taxonomy" id="3848"/>
    <lineage>
        <taxon>Eukaryota</taxon>
        <taxon>Viridiplantae</taxon>
        <taxon>Streptophyta</taxon>
        <taxon>Embryophyta</taxon>
        <taxon>Tracheophyta</taxon>
        <taxon>Spermatophyta</taxon>
        <taxon>Magnoliopsida</taxon>
        <taxon>eudicotyledons</taxon>
        <taxon>Gunneridae</taxon>
        <taxon>Pentapetalae</taxon>
        <taxon>rosids</taxon>
        <taxon>fabids</taxon>
        <taxon>Fabales</taxon>
        <taxon>Fabaceae</taxon>
        <taxon>Papilionoideae</taxon>
        <taxon>50 kb inversion clade</taxon>
        <taxon>NPAAA clade</taxon>
        <taxon>indigoferoid/millettioid clade</taxon>
        <taxon>Phaseoleae</taxon>
        <taxon>Glycine</taxon>
        <taxon>Glycine subgen. Soja</taxon>
    </lineage>
</organism>
<dbReference type="Gene3D" id="3.80.10.10">
    <property type="entry name" value="Ribonuclease Inhibitor"/>
    <property type="match status" value="4"/>
</dbReference>
<evidence type="ECO:0000259" key="13">
    <source>
        <dbReference type="Pfam" id="PF08263"/>
    </source>
</evidence>
<gene>
    <name evidence="14" type="ORF">D0Y65_053496</name>
</gene>
<evidence type="ECO:0000256" key="1">
    <source>
        <dbReference type="ARBA" id="ARBA00004251"/>
    </source>
</evidence>
<evidence type="ECO:0000313" key="14">
    <source>
        <dbReference type="EMBL" id="RZB42916.1"/>
    </source>
</evidence>
<evidence type="ECO:0000256" key="7">
    <source>
        <dbReference type="ARBA" id="ARBA00022737"/>
    </source>
</evidence>
<evidence type="ECO:0000256" key="10">
    <source>
        <dbReference type="ARBA" id="ARBA00023170"/>
    </source>
</evidence>
<dbReference type="SMART" id="SM00365">
    <property type="entry name" value="LRR_SD22"/>
    <property type="match status" value="6"/>
</dbReference>
<accession>A0A445F2C4</accession>
<keyword evidence="8 12" id="KW-1133">Transmembrane helix</keyword>
<dbReference type="SUPFAM" id="SSF52058">
    <property type="entry name" value="L domain-like"/>
    <property type="match status" value="2"/>
</dbReference>
<dbReference type="Pfam" id="PF08263">
    <property type="entry name" value="LRRNT_2"/>
    <property type="match status" value="1"/>
</dbReference>
<dbReference type="InterPro" id="IPR003591">
    <property type="entry name" value="Leu-rich_rpt_typical-subtyp"/>
</dbReference>
<keyword evidence="4" id="KW-0433">Leucine-rich repeat</keyword>
<dbReference type="PANTHER" id="PTHR48063">
    <property type="entry name" value="LRR RECEPTOR-LIKE KINASE"/>
    <property type="match status" value="1"/>
</dbReference>
<dbReference type="Proteomes" id="UP000289340">
    <property type="component" value="Chromosome 20"/>
</dbReference>